<gene>
    <name evidence="4" type="ORF">ASZ90_008689</name>
</gene>
<proteinExistence type="predicted"/>
<dbReference type="Pfam" id="PF00534">
    <property type="entry name" value="Glycos_transf_1"/>
    <property type="match status" value="1"/>
</dbReference>
<dbReference type="SUPFAM" id="SSF53756">
    <property type="entry name" value="UDP-Glycosyltransferase/glycogen phosphorylase"/>
    <property type="match status" value="1"/>
</dbReference>
<accession>A0A0W8FLH0</accession>
<sequence>MRILLDPEIFHFGPCGMTRYYAALYQGLSELGHKIDLPLRISGSEYLNGRWETLHCRTRQQTLPWRLLFKLSRTLDTKNYLQKVNAGGYDLLLLSSPVQHTAFLKSLGRRPFAMVVHDTMRITVMPDGAVDTPGMTVERLSYLARRASRVICISESTRSDLLQLSGMNPDRAVTIHTGQLLDSSPCSAPSMALPDKFLLFVGERSGRKNFRFLLQALAPLFHQDSDLHLICTGTLNEWESDWLNFLGISRQVISIPAPDPVLRYLYRHALCLTHPTYYEGYGLPVLEAMALGCPVVSANNSSIPEIGGDAVLYVNATDADSILNSVAKLNADPELRRRLSEAGILQAAKFTREKMMKEISRTLNDAIKDVKGLRPSAVMNDSM</sequence>
<evidence type="ECO:0000259" key="2">
    <source>
        <dbReference type="Pfam" id="PF00534"/>
    </source>
</evidence>
<evidence type="ECO:0000313" key="4">
    <source>
        <dbReference type="EMBL" id="KUG21554.1"/>
    </source>
</evidence>
<dbReference type="EMBL" id="LNQE01001050">
    <property type="protein sequence ID" value="KUG21554.1"/>
    <property type="molecule type" value="Genomic_DNA"/>
</dbReference>
<reference evidence="4" key="1">
    <citation type="journal article" date="2015" name="Proc. Natl. Acad. Sci. U.S.A.">
        <title>Networks of energetic and metabolic interactions define dynamics in microbial communities.</title>
        <authorList>
            <person name="Embree M."/>
            <person name="Liu J.K."/>
            <person name="Al-Bassam M.M."/>
            <person name="Zengler K."/>
        </authorList>
    </citation>
    <scope>NUCLEOTIDE SEQUENCE</scope>
</reference>
<dbReference type="GO" id="GO:0009103">
    <property type="term" value="P:lipopolysaccharide biosynthetic process"/>
    <property type="evidence" value="ECO:0007669"/>
    <property type="project" value="TreeGrafter"/>
</dbReference>
<dbReference type="GO" id="GO:0016757">
    <property type="term" value="F:glycosyltransferase activity"/>
    <property type="evidence" value="ECO:0007669"/>
    <property type="project" value="InterPro"/>
</dbReference>
<evidence type="ECO:0000256" key="1">
    <source>
        <dbReference type="ARBA" id="ARBA00022679"/>
    </source>
</evidence>
<protein>
    <submittedName>
        <fullName evidence="4">Glycosyltransferase</fullName>
    </submittedName>
</protein>
<name>A0A0W8FLH0_9ZZZZ</name>
<dbReference type="CDD" id="cd03809">
    <property type="entry name" value="GT4_MtfB-like"/>
    <property type="match status" value="1"/>
</dbReference>
<evidence type="ECO:0000259" key="3">
    <source>
        <dbReference type="Pfam" id="PF13439"/>
    </source>
</evidence>
<dbReference type="InterPro" id="IPR028098">
    <property type="entry name" value="Glyco_trans_4-like_N"/>
</dbReference>
<keyword evidence="1 4" id="KW-0808">Transferase</keyword>
<dbReference type="Pfam" id="PF13439">
    <property type="entry name" value="Glyco_transf_4"/>
    <property type="match status" value="1"/>
</dbReference>
<dbReference type="Gene3D" id="3.40.50.2000">
    <property type="entry name" value="Glycogen Phosphorylase B"/>
    <property type="match status" value="2"/>
</dbReference>
<feature type="domain" description="Glycosyltransferase subfamily 4-like N-terminal" evidence="3">
    <location>
        <begin position="16"/>
        <end position="178"/>
    </location>
</feature>
<dbReference type="PANTHER" id="PTHR46401:SF2">
    <property type="entry name" value="GLYCOSYLTRANSFERASE WBBK-RELATED"/>
    <property type="match status" value="1"/>
</dbReference>
<organism evidence="4">
    <name type="scientific">hydrocarbon metagenome</name>
    <dbReference type="NCBI Taxonomy" id="938273"/>
    <lineage>
        <taxon>unclassified sequences</taxon>
        <taxon>metagenomes</taxon>
        <taxon>ecological metagenomes</taxon>
    </lineage>
</organism>
<feature type="domain" description="Glycosyl transferase family 1" evidence="2">
    <location>
        <begin position="195"/>
        <end position="343"/>
    </location>
</feature>
<dbReference type="PANTHER" id="PTHR46401">
    <property type="entry name" value="GLYCOSYLTRANSFERASE WBBK-RELATED"/>
    <property type="match status" value="1"/>
</dbReference>
<dbReference type="InterPro" id="IPR001296">
    <property type="entry name" value="Glyco_trans_1"/>
</dbReference>
<comment type="caution">
    <text evidence="4">The sequence shown here is derived from an EMBL/GenBank/DDBJ whole genome shotgun (WGS) entry which is preliminary data.</text>
</comment>
<dbReference type="AlphaFoldDB" id="A0A0W8FLH0"/>